<dbReference type="InterPro" id="IPR018485">
    <property type="entry name" value="FGGY_C"/>
</dbReference>
<keyword evidence="2" id="KW-0418">Kinase</keyword>
<dbReference type="PANTHER" id="PTHR43435:SF4">
    <property type="entry name" value="FGGY CARBOHYDRATE KINASE DOMAIN-CONTAINING PROTEIN"/>
    <property type="match status" value="1"/>
</dbReference>
<keyword evidence="1" id="KW-0808">Transferase</keyword>
<dbReference type="Gene3D" id="3.30.420.40">
    <property type="match status" value="1"/>
</dbReference>
<dbReference type="Pfam" id="PF02782">
    <property type="entry name" value="FGGY_C"/>
    <property type="match status" value="1"/>
</dbReference>
<accession>A0A673Z594</accession>
<dbReference type="AlphaFoldDB" id="A0A673Z594"/>
<dbReference type="GeneTree" id="ENSGT00990000212954"/>
<dbReference type="Ensembl" id="ENSSTUT00000043926.1">
    <property type="protein sequence ID" value="ENSSTUP00000042067.1"/>
    <property type="gene ID" value="ENSSTUG00000017801.1"/>
</dbReference>
<evidence type="ECO:0000313" key="4">
    <source>
        <dbReference type="Ensembl" id="ENSSTUP00000042067.1"/>
    </source>
</evidence>
<name>A0A673Z594_SALTR</name>
<dbReference type="InParanoid" id="A0A673Z594"/>
<evidence type="ECO:0000256" key="2">
    <source>
        <dbReference type="ARBA" id="ARBA00022777"/>
    </source>
</evidence>
<dbReference type="GO" id="GO:0019321">
    <property type="term" value="P:pentose metabolic process"/>
    <property type="evidence" value="ECO:0007669"/>
    <property type="project" value="TreeGrafter"/>
</dbReference>
<evidence type="ECO:0000259" key="3">
    <source>
        <dbReference type="Pfam" id="PF02782"/>
    </source>
</evidence>
<evidence type="ECO:0000313" key="5">
    <source>
        <dbReference type="Proteomes" id="UP000472277"/>
    </source>
</evidence>
<evidence type="ECO:0000256" key="1">
    <source>
        <dbReference type="ARBA" id="ARBA00022679"/>
    </source>
</evidence>
<dbReference type="PANTHER" id="PTHR43435">
    <property type="entry name" value="RIBULOKINASE"/>
    <property type="match status" value="1"/>
</dbReference>
<reference evidence="4" key="2">
    <citation type="submission" date="2025-09" db="UniProtKB">
        <authorList>
            <consortium name="Ensembl"/>
        </authorList>
    </citation>
    <scope>IDENTIFICATION</scope>
</reference>
<reference evidence="4" key="1">
    <citation type="submission" date="2025-08" db="UniProtKB">
        <authorList>
            <consortium name="Ensembl"/>
        </authorList>
    </citation>
    <scope>IDENTIFICATION</scope>
</reference>
<keyword evidence="5" id="KW-1185">Reference proteome</keyword>
<organism evidence="4 5">
    <name type="scientific">Salmo trutta</name>
    <name type="common">Brown trout</name>
    <dbReference type="NCBI Taxonomy" id="8032"/>
    <lineage>
        <taxon>Eukaryota</taxon>
        <taxon>Metazoa</taxon>
        <taxon>Chordata</taxon>
        <taxon>Craniata</taxon>
        <taxon>Vertebrata</taxon>
        <taxon>Euteleostomi</taxon>
        <taxon>Actinopterygii</taxon>
        <taxon>Neopterygii</taxon>
        <taxon>Teleostei</taxon>
        <taxon>Protacanthopterygii</taxon>
        <taxon>Salmoniformes</taxon>
        <taxon>Salmonidae</taxon>
        <taxon>Salmoninae</taxon>
        <taxon>Salmo</taxon>
    </lineage>
</organism>
<sequence length="223" mass="24614">MVLGRVGGVMSSEMQPPKLLWLRANMRETCWCDAAHFLDLLDFLSWKDTGSLASFWTTIGLEDLLENNRSKIGSVTCYRGSPVGEGLTHEAATHQCMGRHSFQRSPGFLVYHWCFILPVISADMRGFCLPCEDQPITLRMAMICGTSSSHMGPLIVPGVWRPYLSAMVPDLWLNEGGQSATGRLVSSALLRLGPARSGLFNLRPLALQSCCFVVLFSFSIPGR</sequence>
<dbReference type="Proteomes" id="UP000472277">
    <property type="component" value="Chromosome 31"/>
</dbReference>
<dbReference type="GO" id="GO:0005737">
    <property type="term" value="C:cytoplasm"/>
    <property type="evidence" value="ECO:0007669"/>
    <property type="project" value="TreeGrafter"/>
</dbReference>
<dbReference type="OMA" id="ANMRETC"/>
<dbReference type="GO" id="GO:0019150">
    <property type="term" value="F:D-ribulokinase activity"/>
    <property type="evidence" value="ECO:0007669"/>
    <property type="project" value="TreeGrafter"/>
</dbReference>
<feature type="domain" description="Carbohydrate kinase FGGY C-terminal" evidence="3">
    <location>
        <begin position="140"/>
        <end position="186"/>
    </location>
</feature>
<proteinExistence type="predicted"/>
<protein>
    <recommendedName>
        <fullName evidence="3">Carbohydrate kinase FGGY C-terminal domain-containing protein</fullName>
    </recommendedName>
</protein>